<protein>
    <recommendedName>
        <fullName evidence="8">Iron-sulfur cluster carrier protein</fullName>
    </recommendedName>
</protein>
<dbReference type="HAMAP" id="MF_02040">
    <property type="entry name" value="Mrp_NBP35"/>
    <property type="match status" value="1"/>
</dbReference>
<dbReference type="Proteomes" id="UP001144372">
    <property type="component" value="Unassembled WGS sequence"/>
</dbReference>
<keyword evidence="5 8" id="KW-0067">ATP-binding</keyword>
<dbReference type="GO" id="GO:0005524">
    <property type="term" value="F:ATP binding"/>
    <property type="evidence" value="ECO:0007669"/>
    <property type="project" value="UniProtKB-UniRule"/>
</dbReference>
<name>A0A9W6CVK7_9BACT</name>
<keyword evidence="4 8" id="KW-0547">Nucleotide-binding</keyword>
<dbReference type="SUPFAM" id="SSF117916">
    <property type="entry name" value="Fe-S cluster assembly (FSCA) domain-like"/>
    <property type="match status" value="1"/>
</dbReference>
<evidence type="ECO:0000256" key="8">
    <source>
        <dbReference type="HAMAP-Rule" id="MF_02040"/>
    </source>
</evidence>
<dbReference type="PROSITE" id="PS01215">
    <property type="entry name" value="MRP"/>
    <property type="match status" value="1"/>
</dbReference>
<dbReference type="InterPro" id="IPR044304">
    <property type="entry name" value="NUBPL-like"/>
</dbReference>
<dbReference type="Pfam" id="PF10609">
    <property type="entry name" value="ParA"/>
    <property type="match status" value="1"/>
</dbReference>
<keyword evidence="6 8" id="KW-0408">Iron</keyword>
<comment type="subunit">
    <text evidence="8">Homodimer.</text>
</comment>
<accession>A0A9W6CVK7</accession>
<dbReference type="FunFam" id="3.40.50.300:FF:001119">
    <property type="entry name" value="Iron-sulfur cluster carrier protein"/>
    <property type="match status" value="1"/>
</dbReference>
<organism evidence="10 11">
    <name type="scientific">Desulforhabdus amnigena</name>
    <dbReference type="NCBI Taxonomy" id="40218"/>
    <lineage>
        <taxon>Bacteria</taxon>
        <taxon>Pseudomonadati</taxon>
        <taxon>Thermodesulfobacteriota</taxon>
        <taxon>Syntrophobacteria</taxon>
        <taxon>Syntrophobacterales</taxon>
        <taxon>Syntrophobacteraceae</taxon>
        <taxon>Desulforhabdus</taxon>
    </lineage>
</organism>
<comment type="function">
    <text evidence="8">Binds and transfers iron-sulfur (Fe-S) clusters to target apoproteins. Can hydrolyze ATP.</text>
</comment>
<comment type="similarity">
    <text evidence="8">Belongs to the Mrp/NBP35 ATP-binding proteins family.</text>
</comment>
<dbReference type="InterPro" id="IPR027417">
    <property type="entry name" value="P-loop_NTPase"/>
</dbReference>
<dbReference type="GO" id="GO:0046872">
    <property type="term" value="F:metal ion binding"/>
    <property type="evidence" value="ECO:0007669"/>
    <property type="project" value="UniProtKB-KW"/>
</dbReference>
<evidence type="ECO:0000256" key="1">
    <source>
        <dbReference type="ARBA" id="ARBA00007352"/>
    </source>
</evidence>
<dbReference type="GO" id="GO:0051539">
    <property type="term" value="F:4 iron, 4 sulfur cluster binding"/>
    <property type="evidence" value="ECO:0007669"/>
    <property type="project" value="TreeGrafter"/>
</dbReference>
<dbReference type="InterPro" id="IPR019591">
    <property type="entry name" value="Mrp/NBP35_ATP-bd"/>
</dbReference>
<dbReference type="PANTHER" id="PTHR42961:SF2">
    <property type="entry name" value="IRON-SULFUR PROTEIN NUBPL"/>
    <property type="match status" value="1"/>
</dbReference>
<sequence length="361" mass="39164">MVTENQVREALDSVLDPELKKSITELEMVRNILISDGEVKFTLALTTLRCPMKEKIVKKAQEAIEKIPGVSRVEVALTAMSEEELHRLFPKHPLKGIEKTAHFIAVASGKGGVGKTTVALNLALALKNEGFKVGLLDADVYGPSIPVMMGLSEKPQSEAGMIVPLEKFGLKVMSFGFLLEESHPLIWRGPLVGKAVKQLLNDVMWGELDYLVVDLPPGTGDPSITVAQSIPTVSLVVVTTPQEVALADVKKAINMFKKMDISILGIVENMSYFKCAHSDEKIEIFGAGGGERLSQQMDIPLLGKIPIDLDLRRGEDEGRPGIIDSPDSETSIVFKEIARQLAASFSKPADAAGQSLRSDPK</sequence>
<keyword evidence="11" id="KW-1185">Reference proteome</keyword>
<reference evidence="10" key="1">
    <citation type="submission" date="2022-12" db="EMBL/GenBank/DDBJ databases">
        <title>Reference genome sequencing for broad-spectrum identification of bacterial and archaeal isolates by mass spectrometry.</title>
        <authorList>
            <person name="Sekiguchi Y."/>
            <person name="Tourlousse D.M."/>
        </authorList>
    </citation>
    <scope>NUCLEOTIDE SEQUENCE</scope>
    <source>
        <strain evidence="10">ASRB1</strain>
    </source>
</reference>
<dbReference type="EMBL" id="BSDR01000001">
    <property type="protein sequence ID" value="GLI33344.1"/>
    <property type="molecule type" value="Genomic_DNA"/>
</dbReference>
<evidence type="ECO:0000256" key="5">
    <source>
        <dbReference type="ARBA" id="ARBA00022840"/>
    </source>
</evidence>
<dbReference type="Gene3D" id="3.30.300.130">
    <property type="entry name" value="Fe-S cluster assembly (FSCA)"/>
    <property type="match status" value="1"/>
</dbReference>
<feature type="binding site" evidence="8">
    <location>
        <begin position="109"/>
        <end position="116"/>
    </location>
    <ligand>
        <name>ATP</name>
        <dbReference type="ChEBI" id="CHEBI:30616"/>
    </ligand>
</feature>
<dbReference type="PANTHER" id="PTHR42961">
    <property type="entry name" value="IRON-SULFUR PROTEIN NUBPL"/>
    <property type="match status" value="1"/>
</dbReference>
<evidence type="ECO:0000256" key="2">
    <source>
        <dbReference type="ARBA" id="ARBA00008205"/>
    </source>
</evidence>
<keyword evidence="8" id="KW-0378">Hydrolase</keyword>
<evidence type="ECO:0000259" key="9">
    <source>
        <dbReference type="Pfam" id="PF01883"/>
    </source>
</evidence>
<dbReference type="InterPro" id="IPR000808">
    <property type="entry name" value="Mrp-like_CS"/>
</dbReference>
<evidence type="ECO:0000256" key="4">
    <source>
        <dbReference type="ARBA" id="ARBA00022741"/>
    </source>
</evidence>
<evidence type="ECO:0000313" key="10">
    <source>
        <dbReference type="EMBL" id="GLI33344.1"/>
    </source>
</evidence>
<dbReference type="GO" id="GO:0140663">
    <property type="term" value="F:ATP-dependent FeS chaperone activity"/>
    <property type="evidence" value="ECO:0007669"/>
    <property type="project" value="InterPro"/>
</dbReference>
<dbReference type="InterPro" id="IPR034904">
    <property type="entry name" value="FSCA_dom_sf"/>
</dbReference>
<dbReference type="Pfam" id="PF01883">
    <property type="entry name" value="FeS_assembly_P"/>
    <property type="match status" value="1"/>
</dbReference>
<dbReference type="Gene3D" id="3.40.50.300">
    <property type="entry name" value="P-loop containing nucleotide triphosphate hydrolases"/>
    <property type="match status" value="1"/>
</dbReference>
<dbReference type="GO" id="GO:0016226">
    <property type="term" value="P:iron-sulfur cluster assembly"/>
    <property type="evidence" value="ECO:0007669"/>
    <property type="project" value="InterPro"/>
</dbReference>
<dbReference type="RefSeq" id="WP_281792355.1">
    <property type="nucleotide sequence ID" value="NZ_BSDR01000001.1"/>
</dbReference>
<comment type="caution">
    <text evidence="10">The sequence shown here is derived from an EMBL/GenBank/DDBJ whole genome shotgun (WGS) entry which is preliminary data.</text>
</comment>
<comment type="similarity">
    <text evidence="2">In the C-terminal section; belongs to the Mrp/NBP35 ATP-binding proteins family.</text>
</comment>
<proteinExistence type="inferred from homology"/>
<dbReference type="InterPro" id="IPR033756">
    <property type="entry name" value="YlxH/NBP35"/>
</dbReference>
<dbReference type="AlphaFoldDB" id="A0A9W6CVK7"/>
<evidence type="ECO:0000256" key="7">
    <source>
        <dbReference type="ARBA" id="ARBA00023014"/>
    </source>
</evidence>
<dbReference type="SUPFAM" id="SSF52540">
    <property type="entry name" value="P-loop containing nucleoside triphosphate hydrolases"/>
    <property type="match status" value="1"/>
</dbReference>
<keyword evidence="7 8" id="KW-0411">Iron-sulfur</keyword>
<evidence type="ECO:0000313" key="11">
    <source>
        <dbReference type="Proteomes" id="UP001144372"/>
    </source>
</evidence>
<feature type="domain" description="MIP18 family-like" evidence="9">
    <location>
        <begin position="5"/>
        <end position="75"/>
    </location>
</feature>
<dbReference type="GO" id="GO:0016887">
    <property type="term" value="F:ATP hydrolysis activity"/>
    <property type="evidence" value="ECO:0007669"/>
    <property type="project" value="UniProtKB-UniRule"/>
</dbReference>
<dbReference type="InterPro" id="IPR002744">
    <property type="entry name" value="MIP18-like"/>
</dbReference>
<gene>
    <name evidence="10" type="ORF">DAMNIGENAA_07770</name>
</gene>
<evidence type="ECO:0000256" key="3">
    <source>
        <dbReference type="ARBA" id="ARBA00022723"/>
    </source>
</evidence>
<keyword evidence="3 8" id="KW-0479">Metal-binding</keyword>
<comment type="similarity">
    <text evidence="1">In the N-terminal section; belongs to the MIP18 family.</text>
</comment>
<evidence type="ECO:0000256" key="6">
    <source>
        <dbReference type="ARBA" id="ARBA00023004"/>
    </source>
</evidence>
<dbReference type="CDD" id="cd02037">
    <property type="entry name" value="Mrp_NBP35"/>
    <property type="match status" value="1"/>
</dbReference>